<protein>
    <submittedName>
        <fullName evidence="3">Peroxin Pex23-like-penicillium chrysogenum</fullName>
    </submittedName>
</protein>
<feature type="compositionally biased region" description="Polar residues" evidence="1">
    <location>
        <begin position="642"/>
        <end position="651"/>
    </location>
</feature>
<feature type="compositionally biased region" description="Acidic residues" evidence="1">
    <location>
        <begin position="80"/>
        <end position="96"/>
    </location>
</feature>
<feature type="compositionally biased region" description="Low complexity" evidence="1">
    <location>
        <begin position="336"/>
        <end position="348"/>
    </location>
</feature>
<feature type="compositionally biased region" description="Polar residues" evidence="1">
    <location>
        <begin position="39"/>
        <end position="48"/>
    </location>
</feature>
<proteinExistence type="predicted"/>
<dbReference type="InterPro" id="IPR011990">
    <property type="entry name" value="TPR-like_helical_dom_sf"/>
</dbReference>
<dbReference type="GO" id="GO:0016020">
    <property type="term" value="C:membrane"/>
    <property type="evidence" value="ECO:0007669"/>
    <property type="project" value="InterPro"/>
</dbReference>
<sequence>MVRQTGRHLLTMDIDHSNTTTSSIALIDNTAPRRRHSETPTATTNGGSHISRKWTKRSIRGELKKRKYAKWQPDRLGLTTDDEDNTNYNNNEEEEGIPSSSRRPSERPEPSDLFTTETATTTSPPPSQYQSRSDSPSQQQQQPSPPSQDVSATDFAPESNTLTTTTTTTGANAPKLTGLKPNTELDILYENQRGWFFFGIPLYSHSSLLNFDPSAWQTADLRDSPVDITNAQVPDPSWVWAWRSWYVDMSGDVDDQGWQYSFSFKSTAWHGSHPWFHSFVRRRRWVRVRTKRLVDRHGRTELEMAHRLNEDYFTIHSGKNKKKRPVSEVGGGGYGATSLGRTTTATTSREMEEEEGAPVEEIADIPALMHALRVAIVDREKVDALDRFVDEGGEELFYLDEKIPEIMSMFVFQASRWHFVLHLTDVVESLSQQLSSSSGDTEATELQRKLNHLRKATETARRHLTGPGVLRTENRKSSMEMLDLTPVSKRGSLLARYSGRFEFKSMDDGGEIKGIPKEAELPCLFFPRPFRSLYDHDPDHGHASQVPTPRLVGVSLRSHMLSRGRPCLKRRSLSTVLDTVAASPEEPLLFLYPRWVGSAVRQHRSLVSSSGPAPCGNGNVYNAAARRRTVAKPPPAGRKLSFGSSSRRWVSTTAAEAAVKTEVKQDVVPPEQGKSAAAPQKGKRGEENADTGPPASIYNQLDNDPETEVKSERHVFNIFSDLQTRPVQPTTGRKGMRSSAGETPAIALKRLSHRDRRKLRYRLFLTKQSQGRDKGKNNQWNKWTKIREMLEEMHEDTHVWAKKGVKQKELLVPEETIALLAGVTDMALKENVWYVPVHNGCKVHVLRPLQSQGRFRRVILSGSERVVELVSDRIAQARKLQEQSDPLVDIQIPLFPIIPSIEALKRQGAPVPLVRGVWDIQSAVKQAAKLHMVLPAGKNLSGIRDFAEHVEELTRSKPSYNSKIPYSHQKQVARALVQLFRNEAYSSFMSTAALNRALSYLLDHEFLNAARDIFLKSEHLATVDTFNILLKSAAKRQDLRFFRQFLLAMSRLSIRPDPNTWLTLLDCLVAPKAKADLVTYMLQRGYLENMGAMRTALHLTLPNTFRAHLESGKSVDSFIRQTADSCGDSCFAPSLISQMFGVIVRLKDFAALDRLFDICKQNDLTFNSATITQILSLFRADMPTALRYLFRCLERPETKLERHAWERLFLVAFKGQYYNICRVLWRYACMSGNVTYKMKRTVVTSLIRNVPRKPETNVHTIWDVSAGKVIVGLNLHRPDHKLQTTVLDKLPREYRTNPIAYLSSGYKPSGEEREQQIQVASALTQHDIEIGSWHRPQFPLLIMLEAASVLDQEWRKVPRPVHWLVQNAIRVPVRKSMYPA</sequence>
<dbReference type="InterPro" id="IPR006614">
    <property type="entry name" value="Peroxin/Ferlin"/>
</dbReference>
<keyword evidence="4" id="KW-1185">Reference proteome</keyword>
<feature type="region of interest" description="Disordered" evidence="1">
    <location>
        <begin position="627"/>
        <end position="708"/>
    </location>
</feature>
<feature type="compositionally biased region" description="Polar residues" evidence="1">
    <location>
        <begin position="113"/>
        <end position="122"/>
    </location>
</feature>
<evidence type="ECO:0000256" key="1">
    <source>
        <dbReference type="SAM" id="MobiDB-lite"/>
    </source>
</evidence>
<feature type="domain" description="Peroxin/Ferlin" evidence="2">
    <location>
        <begin position="257"/>
        <end position="292"/>
    </location>
</feature>
<feature type="region of interest" description="Disordered" evidence="1">
    <location>
        <begin position="322"/>
        <end position="357"/>
    </location>
</feature>
<name>A0A8G1QXN8_9EURO</name>
<evidence type="ECO:0000259" key="2">
    <source>
        <dbReference type="SMART" id="SM00694"/>
    </source>
</evidence>
<dbReference type="SMART" id="SM00694">
    <property type="entry name" value="DysFC"/>
    <property type="match status" value="1"/>
</dbReference>
<reference evidence="3 4" key="1">
    <citation type="submission" date="2018-02" db="EMBL/GenBank/DDBJ databases">
        <title>The genomes of Aspergillus section Nigri reveals drivers in fungal speciation.</title>
        <authorList>
            <consortium name="DOE Joint Genome Institute"/>
            <person name="Vesth T.C."/>
            <person name="Nybo J."/>
            <person name="Theobald S."/>
            <person name="Brandl J."/>
            <person name="Frisvad J.C."/>
            <person name="Nielsen K.F."/>
            <person name="Lyhne E.K."/>
            <person name="Kogle M.E."/>
            <person name="Kuo A."/>
            <person name="Riley R."/>
            <person name="Clum A."/>
            <person name="Nolan M."/>
            <person name="Lipzen A."/>
            <person name="Salamov A."/>
            <person name="Henrissat B."/>
            <person name="Wiebenga A."/>
            <person name="De vries R.P."/>
            <person name="Grigoriev I.V."/>
            <person name="Mortensen U.H."/>
            <person name="Andersen M.R."/>
            <person name="Baker S.E."/>
        </authorList>
    </citation>
    <scope>NUCLEOTIDE SEQUENCE [LARGE SCALE GENOMIC DNA]</scope>
    <source>
        <strain evidence="3 4">CBS 112811</strain>
    </source>
</reference>
<feature type="compositionally biased region" description="Low complexity" evidence="1">
    <location>
        <begin position="128"/>
        <end position="142"/>
    </location>
</feature>
<dbReference type="Gene3D" id="1.25.40.10">
    <property type="entry name" value="Tetratricopeptide repeat domain"/>
    <property type="match status" value="1"/>
</dbReference>
<accession>A0A8G1QXN8</accession>
<dbReference type="GeneID" id="37168783"/>
<dbReference type="RefSeq" id="XP_025511182.1">
    <property type="nucleotide sequence ID" value="XM_025665381.1"/>
</dbReference>
<evidence type="ECO:0000313" key="3">
    <source>
        <dbReference type="EMBL" id="RAH53260.1"/>
    </source>
</evidence>
<dbReference type="Proteomes" id="UP000249526">
    <property type="component" value="Unassembled WGS sequence"/>
</dbReference>
<feature type="region of interest" description="Disordered" evidence="1">
    <location>
        <begin position="23"/>
        <end position="58"/>
    </location>
</feature>
<feature type="region of interest" description="Disordered" evidence="1">
    <location>
        <begin position="74"/>
        <end position="179"/>
    </location>
</feature>
<dbReference type="EMBL" id="KZ825078">
    <property type="protein sequence ID" value="RAH53260.1"/>
    <property type="molecule type" value="Genomic_DNA"/>
</dbReference>
<gene>
    <name evidence="3" type="ORF">BO85DRAFT_523813</name>
</gene>
<evidence type="ECO:0000313" key="4">
    <source>
        <dbReference type="Proteomes" id="UP000249526"/>
    </source>
</evidence>
<organism evidence="3 4">
    <name type="scientific">Aspergillus piperis CBS 112811</name>
    <dbReference type="NCBI Taxonomy" id="1448313"/>
    <lineage>
        <taxon>Eukaryota</taxon>
        <taxon>Fungi</taxon>
        <taxon>Dikarya</taxon>
        <taxon>Ascomycota</taxon>
        <taxon>Pezizomycotina</taxon>
        <taxon>Eurotiomycetes</taxon>
        <taxon>Eurotiomycetidae</taxon>
        <taxon>Eurotiales</taxon>
        <taxon>Aspergillaceae</taxon>
        <taxon>Aspergillus</taxon>
        <taxon>Aspergillus subgen. Circumdati</taxon>
    </lineage>
</organism>